<evidence type="ECO:0000313" key="3">
    <source>
        <dbReference type="Proteomes" id="UP001497497"/>
    </source>
</evidence>
<reference evidence="2 3" key="1">
    <citation type="submission" date="2024-04" db="EMBL/GenBank/DDBJ databases">
        <authorList>
            <consortium name="Genoscope - CEA"/>
            <person name="William W."/>
        </authorList>
    </citation>
    <scope>NUCLEOTIDE SEQUENCE [LARGE SCALE GENOMIC DNA]</scope>
</reference>
<keyword evidence="3" id="KW-1185">Reference proteome</keyword>
<evidence type="ECO:0000313" key="2">
    <source>
        <dbReference type="EMBL" id="CAL1529148.1"/>
    </source>
</evidence>
<accession>A0AAV2H7P1</accession>
<sequence length="218" mass="23801">INTDGSKVCVCGPGFLPALNDTCKVHFREFPLQLRLDYPDDQITSDLLNPETKVFKSLALKVEASLQDFGNKTIGRACLSVKVTHFTRGSLIANTAVRIDQSYSSSPFYDAAFLAKNLQAEKSLLIGDQVFNVTDVALNNASVSQSDDICQVYNTLKEKCPATEECFEDTLEKTPCSIPSKDDDLPLIIGLAVGIPLFVIAVVIVIVAVLCVRKKSIR</sequence>
<gene>
    <name evidence="2" type="ORF">GSLYS_00003303001</name>
</gene>
<name>A0AAV2H7P1_LYMST</name>
<dbReference type="AlphaFoldDB" id="A0AAV2H7P1"/>
<keyword evidence="1" id="KW-0472">Membrane</keyword>
<keyword evidence="1" id="KW-0812">Transmembrane</keyword>
<feature type="non-terminal residue" evidence="2">
    <location>
        <position position="1"/>
    </location>
</feature>
<proteinExistence type="predicted"/>
<evidence type="ECO:0008006" key="4">
    <source>
        <dbReference type="Google" id="ProtNLM"/>
    </source>
</evidence>
<dbReference type="Proteomes" id="UP001497497">
    <property type="component" value="Unassembled WGS sequence"/>
</dbReference>
<evidence type="ECO:0000256" key="1">
    <source>
        <dbReference type="SAM" id="Phobius"/>
    </source>
</evidence>
<protein>
    <recommendedName>
        <fullName evidence="4">SEA domain-containing protein</fullName>
    </recommendedName>
</protein>
<organism evidence="2 3">
    <name type="scientific">Lymnaea stagnalis</name>
    <name type="common">Great pond snail</name>
    <name type="synonym">Helix stagnalis</name>
    <dbReference type="NCBI Taxonomy" id="6523"/>
    <lineage>
        <taxon>Eukaryota</taxon>
        <taxon>Metazoa</taxon>
        <taxon>Spiralia</taxon>
        <taxon>Lophotrochozoa</taxon>
        <taxon>Mollusca</taxon>
        <taxon>Gastropoda</taxon>
        <taxon>Heterobranchia</taxon>
        <taxon>Euthyneura</taxon>
        <taxon>Panpulmonata</taxon>
        <taxon>Hygrophila</taxon>
        <taxon>Lymnaeoidea</taxon>
        <taxon>Lymnaeidae</taxon>
        <taxon>Lymnaea</taxon>
    </lineage>
</organism>
<keyword evidence="1" id="KW-1133">Transmembrane helix</keyword>
<dbReference type="EMBL" id="CAXITT010000043">
    <property type="protein sequence ID" value="CAL1529148.1"/>
    <property type="molecule type" value="Genomic_DNA"/>
</dbReference>
<comment type="caution">
    <text evidence="2">The sequence shown here is derived from an EMBL/GenBank/DDBJ whole genome shotgun (WGS) entry which is preliminary data.</text>
</comment>
<feature type="transmembrane region" description="Helical" evidence="1">
    <location>
        <begin position="185"/>
        <end position="212"/>
    </location>
</feature>